<name>A0AAW2H4C5_9HYME</name>
<evidence type="ECO:0000313" key="1">
    <source>
        <dbReference type="EMBL" id="KAL0134419.1"/>
    </source>
</evidence>
<proteinExistence type="predicted"/>
<gene>
    <name evidence="1" type="ORF">PUN28_001300</name>
</gene>
<keyword evidence="2" id="KW-1185">Reference proteome</keyword>
<sequence length="95" mass="10674">MHRIEKQQKCDCLCLQKRTISTTTEEAPVFDRNRVSLDIPSSAFGTGFTLVTNVSKVLNSVILNSARRTQTLLEIFKPFFRGTFAIKGLPSDNPK</sequence>
<accession>A0AAW2H4C5</accession>
<reference evidence="1 2" key="1">
    <citation type="submission" date="2023-03" db="EMBL/GenBank/DDBJ databases">
        <title>High recombination rates correlate with genetic variation in Cardiocondyla obscurior ants.</title>
        <authorList>
            <person name="Errbii M."/>
        </authorList>
    </citation>
    <scope>NUCLEOTIDE SEQUENCE [LARGE SCALE GENOMIC DNA]</scope>
    <source>
        <strain evidence="1">Alpha-2009</strain>
        <tissue evidence="1">Whole body</tissue>
    </source>
</reference>
<dbReference type="EMBL" id="JADYXP020000001">
    <property type="protein sequence ID" value="KAL0134419.1"/>
    <property type="molecule type" value="Genomic_DNA"/>
</dbReference>
<evidence type="ECO:0000313" key="2">
    <source>
        <dbReference type="Proteomes" id="UP001430953"/>
    </source>
</evidence>
<dbReference type="Proteomes" id="UP001430953">
    <property type="component" value="Unassembled WGS sequence"/>
</dbReference>
<organism evidence="1 2">
    <name type="scientific">Cardiocondyla obscurior</name>
    <dbReference type="NCBI Taxonomy" id="286306"/>
    <lineage>
        <taxon>Eukaryota</taxon>
        <taxon>Metazoa</taxon>
        <taxon>Ecdysozoa</taxon>
        <taxon>Arthropoda</taxon>
        <taxon>Hexapoda</taxon>
        <taxon>Insecta</taxon>
        <taxon>Pterygota</taxon>
        <taxon>Neoptera</taxon>
        <taxon>Endopterygota</taxon>
        <taxon>Hymenoptera</taxon>
        <taxon>Apocrita</taxon>
        <taxon>Aculeata</taxon>
        <taxon>Formicoidea</taxon>
        <taxon>Formicidae</taxon>
        <taxon>Myrmicinae</taxon>
        <taxon>Cardiocondyla</taxon>
    </lineage>
</organism>
<protein>
    <submittedName>
        <fullName evidence="1">Uncharacterized protein</fullName>
    </submittedName>
</protein>
<dbReference type="AlphaFoldDB" id="A0AAW2H4C5"/>
<comment type="caution">
    <text evidence="1">The sequence shown here is derived from an EMBL/GenBank/DDBJ whole genome shotgun (WGS) entry which is preliminary data.</text>
</comment>